<dbReference type="PANTHER" id="PTHR22874:SF1">
    <property type="entry name" value="ACTIVATING MOLECULE IN BECN1-REGULATED AUTOPHAGY PROTEIN 1"/>
    <property type="match status" value="1"/>
</dbReference>
<dbReference type="HOGENOM" id="CLU_889362_0_0_1"/>
<sequence>MHEPAQHTSVSHHYDDGNSGRSTDVTVSMDSVGLGNEEGPGYNANGDRLLSGVGSVFNVGSVSSRTSYVSHGSNYSSSLSTLSNAEGSGTAIATATARTFRHVHTAVVIANGTNGGPQVALRTAINRAIAGAFAGSGEGAVASNIINTTHRLQWWDFSKVKMPDIKNANTNVLVPCCKIHNDASCDISADGTLLATFVPSAFGFPDDGMLGIYSLKRESLGQCLFTKKFGPNAISVSLSALNRHVVVGLAARRIHWHLTSRQMMAQIFKLEADRKAEQSEDTGRPPVLPPVLKCSFINYGFLHLKEIYYRMSP</sequence>
<accession>A7S7J1</accession>
<gene>
    <name evidence="2" type="ORF">NEMVEDRAFT_v1g167407</name>
</gene>
<dbReference type="GO" id="GO:1990756">
    <property type="term" value="F:ubiquitin-like ligase-substrate adaptor activity"/>
    <property type="evidence" value="ECO:0000318"/>
    <property type="project" value="GO_Central"/>
</dbReference>
<dbReference type="EMBL" id="DS469593">
    <property type="protein sequence ID" value="EDO40316.1"/>
    <property type="molecule type" value="Genomic_DNA"/>
</dbReference>
<dbReference type="Proteomes" id="UP000001593">
    <property type="component" value="Unassembled WGS sequence"/>
</dbReference>
<protein>
    <submittedName>
        <fullName evidence="2">Uncharacterized protein</fullName>
    </submittedName>
</protein>
<dbReference type="InterPro" id="IPR052596">
    <property type="entry name" value="AMBRA1_autophagy"/>
</dbReference>
<dbReference type="PhylomeDB" id="A7S7J1"/>
<evidence type="ECO:0000313" key="3">
    <source>
        <dbReference type="Proteomes" id="UP000001593"/>
    </source>
</evidence>
<dbReference type="InParanoid" id="A7S7J1"/>
<reference evidence="2 3" key="1">
    <citation type="journal article" date="2007" name="Science">
        <title>Sea anemone genome reveals ancestral eumetazoan gene repertoire and genomic organization.</title>
        <authorList>
            <person name="Putnam N.H."/>
            <person name="Srivastava M."/>
            <person name="Hellsten U."/>
            <person name="Dirks B."/>
            <person name="Chapman J."/>
            <person name="Salamov A."/>
            <person name="Terry A."/>
            <person name="Shapiro H."/>
            <person name="Lindquist E."/>
            <person name="Kapitonov V.V."/>
            <person name="Jurka J."/>
            <person name="Genikhovich G."/>
            <person name="Grigoriev I.V."/>
            <person name="Lucas S.M."/>
            <person name="Steele R.E."/>
            <person name="Finnerty J.R."/>
            <person name="Technau U."/>
            <person name="Martindale M.Q."/>
            <person name="Rokhsar D.S."/>
        </authorList>
    </citation>
    <scope>NUCLEOTIDE SEQUENCE [LARGE SCALE GENOMIC DNA]</scope>
    <source>
        <strain evidence="3">CH2 X CH6</strain>
    </source>
</reference>
<dbReference type="PANTHER" id="PTHR22874">
    <property type="entry name" value="ACTIVATING MOLECULE IN BECN1-REGULATED AUTOPHAGY PROTEIN 1"/>
    <property type="match status" value="1"/>
</dbReference>
<evidence type="ECO:0000256" key="1">
    <source>
        <dbReference type="SAM" id="MobiDB-lite"/>
    </source>
</evidence>
<dbReference type="KEGG" id="nve:5512038"/>
<dbReference type="AlphaFoldDB" id="A7S7J1"/>
<dbReference type="OrthoDB" id="6363363at2759"/>
<organism evidence="2 3">
    <name type="scientific">Nematostella vectensis</name>
    <name type="common">Starlet sea anemone</name>
    <dbReference type="NCBI Taxonomy" id="45351"/>
    <lineage>
        <taxon>Eukaryota</taxon>
        <taxon>Metazoa</taxon>
        <taxon>Cnidaria</taxon>
        <taxon>Anthozoa</taxon>
        <taxon>Hexacorallia</taxon>
        <taxon>Actiniaria</taxon>
        <taxon>Edwardsiidae</taxon>
        <taxon>Nematostella</taxon>
    </lineage>
</organism>
<proteinExistence type="predicted"/>
<name>A7S7J1_NEMVE</name>
<dbReference type="GO" id="GO:0080008">
    <property type="term" value="C:Cul4-RING E3 ubiquitin ligase complex"/>
    <property type="evidence" value="ECO:0000318"/>
    <property type="project" value="GO_Central"/>
</dbReference>
<feature type="region of interest" description="Disordered" evidence="1">
    <location>
        <begin position="1"/>
        <end position="38"/>
    </location>
</feature>
<feature type="compositionally biased region" description="Polar residues" evidence="1">
    <location>
        <begin position="19"/>
        <end position="29"/>
    </location>
</feature>
<feature type="compositionally biased region" description="Polar residues" evidence="1">
    <location>
        <begin position="1"/>
        <end position="11"/>
    </location>
</feature>
<evidence type="ECO:0000313" key="2">
    <source>
        <dbReference type="EMBL" id="EDO40316.1"/>
    </source>
</evidence>
<dbReference type="eggNOG" id="KOG0266">
    <property type="taxonomic scope" value="Eukaryota"/>
</dbReference>
<dbReference type="STRING" id="45351.A7S7J1"/>
<dbReference type="GO" id="GO:0000045">
    <property type="term" value="P:autophagosome assembly"/>
    <property type="evidence" value="ECO:0000318"/>
    <property type="project" value="GO_Central"/>
</dbReference>
<keyword evidence="3" id="KW-1185">Reference proteome</keyword>
<dbReference type="GO" id="GO:0000423">
    <property type="term" value="P:mitophagy"/>
    <property type="evidence" value="ECO:0000318"/>
    <property type="project" value="GO_Central"/>
</dbReference>